<accession>L1MMG8</accession>
<feature type="transmembrane region" description="Helical" evidence="8">
    <location>
        <begin position="85"/>
        <end position="104"/>
    </location>
</feature>
<dbReference type="EMBL" id="AMEM01000007">
    <property type="protein sequence ID" value="EKX92131.1"/>
    <property type="molecule type" value="Genomic_DNA"/>
</dbReference>
<feature type="transmembrane region" description="Helical" evidence="8">
    <location>
        <begin position="220"/>
        <end position="238"/>
    </location>
</feature>
<evidence type="ECO:0000256" key="3">
    <source>
        <dbReference type="ARBA" id="ARBA00022679"/>
    </source>
</evidence>
<evidence type="ECO:0000313" key="9">
    <source>
        <dbReference type="EMBL" id="EKX92131.1"/>
    </source>
</evidence>
<gene>
    <name evidence="9" type="ORF">HMPREF9997_00418</name>
</gene>
<evidence type="ECO:0000256" key="7">
    <source>
        <dbReference type="ARBA" id="ARBA00024033"/>
    </source>
</evidence>
<reference evidence="9 10" key="1">
    <citation type="submission" date="2012-05" db="EMBL/GenBank/DDBJ databases">
        <authorList>
            <person name="Weinstock G."/>
            <person name="Sodergren E."/>
            <person name="Lobos E.A."/>
            <person name="Fulton L."/>
            <person name="Fulton R."/>
            <person name="Courtney L."/>
            <person name="Fronick C."/>
            <person name="O'Laughlin M."/>
            <person name="Godfrey J."/>
            <person name="Wilson R.M."/>
            <person name="Miner T."/>
            <person name="Farmer C."/>
            <person name="Delehaunty K."/>
            <person name="Cordes M."/>
            <person name="Minx P."/>
            <person name="Tomlinson C."/>
            <person name="Chen J."/>
            <person name="Wollam A."/>
            <person name="Pepin K.H."/>
            <person name="Bhonagiri V."/>
            <person name="Zhang X."/>
            <person name="Suruliraj S."/>
            <person name="Warren W."/>
            <person name="Mitreva M."/>
            <person name="Mardis E.R."/>
            <person name="Wilson R.K."/>
        </authorList>
    </citation>
    <scope>NUCLEOTIDE SEQUENCE [LARGE SCALE GENOMIC DNA]</scope>
    <source>
        <strain evidence="9 10">F0235</strain>
    </source>
</reference>
<feature type="transmembrane region" description="Helical" evidence="8">
    <location>
        <begin position="288"/>
        <end position="308"/>
    </location>
</feature>
<feature type="transmembrane region" description="Helical" evidence="8">
    <location>
        <begin position="339"/>
        <end position="355"/>
    </location>
</feature>
<feature type="transmembrane region" description="Helical" evidence="8">
    <location>
        <begin position="110"/>
        <end position="129"/>
    </location>
</feature>
<feature type="transmembrane region" description="Helical" evidence="8">
    <location>
        <begin position="361"/>
        <end position="379"/>
    </location>
</feature>
<name>L1MMG8_9CORY</name>
<dbReference type="eggNOG" id="COG5650">
    <property type="taxonomic scope" value="Bacteria"/>
</dbReference>
<evidence type="ECO:0000256" key="8">
    <source>
        <dbReference type="SAM" id="Phobius"/>
    </source>
</evidence>
<feature type="transmembrane region" description="Helical" evidence="8">
    <location>
        <begin position="136"/>
        <end position="155"/>
    </location>
</feature>
<keyword evidence="2" id="KW-1003">Cell membrane</keyword>
<keyword evidence="10" id="KW-1185">Reference proteome</keyword>
<dbReference type="PATRIC" id="fig|1035195.3.peg.382"/>
<comment type="similarity">
    <text evidence="7">Belongs to the glycosyltransferase 87 family.</text>
</comment>
<dbReference type="STRING" id="1035195.HMPREF9997_00418"/>
<evidence type="ECO:0008006" key="11">
    <source>
        <dbReference type="Google" id="ProtNLM"/>
    </source>
</evidence>
<dbReference type="HOGENOM" id="CLU_034641_3_0_11"/>
<feature type="transmembrane region" description="Helical" evidence="8">
    <location>
        <begin position="400"/>
        <end position="420"/>
    </location>
</feature>
<keyword evidence="3" id="KW-0808">Transferase</keyword>
<evidence type="ECO:0000256" key="2">
    <source>
        <dbReference type="ARBA" id="ARBA00022475"/>
    </source>
</evidence>
<keyword evidence="4 8" id="KW-0812">Transmembrane</keyword>
<dbReference type="Proteomes" id="UP000010445">
    <property type="component" value="Unassembled WGS sequence"/>
</dbReference>
<feature type="transmembrane region" description="Helical" evidence="8">
    <location>
        <begin position="192"/>
        <end position="214"/>
    </location>
</feature>
<organism evidence="9 10">
    <name type="scientific">Corynebacterium durum F0235</name>
    <dbReference type="NCBI Taxonomy" id="1035195"/>
    <lineage>
        <taxon>Bacteria</taxon>
        <taxon>Bacillati</taxon>
        <taxon>Actinomycetota</taxon>
        <taxon>Actinomycetes</taxon>
        <taxon>Mycobacteriales</taxon>
        <taxon>Corynebacteriaceae</taxon>
        <taxon>Corynebacterium</taxon>
    </lineage>
</organism>
<proteinExistence type="inferred from homology"/>
<evidence type="ECO:0000256" key="4">
    <source>
        <dbReference type="ARBA" id="ARBA00022692"/>
    </source>
</evidence>
<dbReference type="Pfam" id="PF09594">
    <property type="entry name" value="GT87"/>
    <property type="match status" value="1"/>
</dbReference>
<evidence type="ECO:0000256" key="1">
    <source>
        <dbReference type="ARBA" id="ARBA00004651"/>
    </source>
</evidence>
<sequence>MGESAVGTNEESPVKKSFAAQIPASVLAILSLLGFATGWIVTRFQAAMEDFHIDMEVYRAGGRAILDNTPLYDHWFQAGNIQLPFTYPPFGALILTPLSIFDFMDSQDSSVAMIYFSSLLMLLCLFLVARTLLGTLIDAPNALGFTLATAIWPLAMLTEPLWKNAVYTQVNVLIMTLILLDLLPRKRRIPQGWLIGIAAAIKLTPAVMLLVFLVRKDWRSIITAAASAVGATALAALIRPKDTWAYFTSVLYDVNRIGDVGYATNGSFKGAITRFWPSKQAALEAGTLINILWLACSLVAIAAAYVAIRALLQHGLLVDAVMVNAALMLLISPISWSHHWVWMPLWALVLVWRWWHTNDRPVVLLVGAAVLAALTLYTPPHWWFGDYFGVEYTFAVWKKFLVMDFTWYAMFFIGVVWWAARQVPAPTSADEG</sequence>
<feature type="transmembrane region" description="Helical" evidence="8">
    <location>
        <begin position="314"/>
        <end position="332"/>
    </location>
</feature>
<dbReference type="GO" id="GO:0005886">
    <property type="term" value="C:plasma membrane"/>
    <property type="evidence" value="ECO:0007669"/>
    <property type="project" value="UniProtKB-SubCell"/>
</dbReference>
<comment type="subcellular location">
    <subcellularLocation>
        <location evidence="1">Cell membrane</location>
        <topology evidence="1">Multi-pass membrane protein</topology>
    </subcellularLocation>
</comment>
<keyword evidence="6 8" id="KW-0472">Membrane</keyword>
<feature type="transmembrane region" description="Helical" evidence="8">
    <location>
        <begin position="20"/>
        <end position="41"/>
    </location>
</feature>
<comment type="caution">
    <text evidence="9">The sequence shown here is derived from an EMBL/GenBank/DDBJ whole genome shotgun (WGS) entry which is preliminary data.</text>
</comment>
<evidence type="ECO:0000313" key="10">
    <source>
        <dbReference type="Proteomes" id="UP000010445"/>
    </source>
</evidence>
<keyword evidence="5 8" id="KW-1133">Transmembrane helix</keyword>
<evidence type="ECO:0000256" key="5">
    <source>
        <dbReference type="ARBA" id="ARBA00022989"/>
    </source>
</evidence>
<dbReference type="GO" id="GO:0016758">
    <property type="term" value="F:hexosyltransferase activity"/>
    <property type="evidence" value="ECO:0007669"/>
    <property type="project" value="InterPro"/>
</dbReference>
<dbReference type="AlphaFoldDB" id="L1MMG8"/>
<evidence type="ECO:0000256" key="6">
    <source>
        <dbReference type="ARBA" id="ARBA00023136"/>
    </source>
</evidence>
<dbReference type="InterPro" id="IPR018584">
    <property type="entry name" value="GT87"/>
</dbReference>
<protein>
    <recommendedName>
        <fullName evidence="11">Tat pathway signal sequence domain protein</fullName>
    </recommendedName>
</protein>